<dbReference type="Proteomes" id="UP000179807">
    <property type="component" value="Unassembled WGS sequence"/>
</dbReference>
<proteinExistence type="predicted"/>
<dbReference type="OrthoDB" id="5570127at2759"/>
<dbReference type="EMBL" id="MLAK01000773">
    <property type="protein sequence ID" value="OHT04992.1"/>
    <property type="molecule type" value="Genomic_DNA"/>
</dbReference>
<name>A0A1J4K2H3_9EUKA</name>
<dbReference type="GeneID" id="94840209"/>
<sequence length="1482" mass="170068">MTVFKNFFVSTLIGYLNDEFLATNLDSKREAIAQVITSVFKIEQEMVPHFIEPFLSNYLKYIEASSERHSIYFHYLRLLIESSGHLILPKSKLIYDSIQKHWHSEKTTKEASKVFCSLVVATMGRCEIILHNLVSESFLLLKVVDKSQMYAQEVFAILEIIAKLSPSYLSTIIAGIIEFLSISSVPQHLQTCSLQAIDFLVKYCQVGNRISAIKRCLSSIMQRSQARFREKANQIMNEINSFSRSQSLENLPPSNDFNEANNPNSVLSNNINSKINNYILNNKLNHSRNPKIIHIESINKYLKLPKELNRKNIINWFYELLNFLLNNSPSEIIQTMTYLDQPPKFAFKFAFIQMWIGFDTSKQREIARCLEKIFRCDVLPEIVLYKFIELIEFSFLCEIDLGVMIDVVIKKCVLSKHYSKALFFLESYIMYNPNIEISKDYKKTLVLMNNICGREYDARAIAIKEKEIFGHDVWMALGEWELALSCLKSVSEPDKYIGETVICHAALDDWKSIKDLENKFSGQSIFTQTRIAQYFWNAESFCGKNENAITYTNMTGGYSVDDSIEKAILLIKLNKIEEANKVIHLGWRYVGASISSVEKSNVSKIKNLLFRAEQLHELTDVINLIRDPNHSKTFDTLKTAWQYRLKLLKDDPLLQKEVFKIRSLCKDYSKASCEDLDDLSFHILYTTSRSHFSSMIPLMIKVFFPNIESEQAKLCKILYEIPPNEALTEAKELLKHATSSNLSILISDFVGKKMARNAKSLQDLEDSLDFLLKSNCSNQRLSKIYSLLAYVKNDPSYAEKSVELISKQTTKLTPVQLHHVLALLVGFKVPIKKLLTIITEANSSILKSVTHTALTLLGHKDEKVVKSCLKLMTIICNNFPQFVALDLINNDNLPHVQSLLLILQKDNPTITSQIMTLSSKFTSISNNLYETWIDSLNKCINFVQERKFNEANNCLSSLHSSLEEITSLNLSKYDQEFIDFYYTKLIKVSSIKFENIIRESNLNDEQNSKTVKIIRPFQSNLMEDDENISKIDEISSLVYTITKKLDSNRIIPLSFLDGLLERKNNWILYIFGSSDVKLSKIYNRLQRLDNGFKVSFIGSNGKKYNFHLLKQNEPKVRLQESEQFINLLNSMTSACDLVHRSVIQLSPNTLLIELLKGHLVFFDLVTLYESAKEAAGPNIFLKFEENNTNSINDRKSSFFLCNTDNDDTHAFSFESYDLGNNIETHYVNVEAKKNEEKSDIEYKSFEYQRAQKRLKKMQISQYESTLAKAIVVTSKNAMAWIQRTSMFAKSYGVLSAVSYIVGNVDTSPSAILFDKVSGAVTYTQFTVSGEALPIPFRLTKMIVGALGSSGVNGQFRLALESSIKRTRRFKSLIAPCLQFFVGEAPFDPIIVPQKYNKIYAIDKKATNNNITENKNEDENKCTFEDGKSSSIQYFDQIHEIDLFYERINGEKDSVKDDVDVLIEKASDINSMMKMPRKWISWW</sequence>
<dbReference type="GO" id="GO:0000723">
    <property type="term" value="P:telomere maintenance"/>
    <property type="evidence" value="ECO:0007669"/>
    <property type="project" value="TreeGrafter"/>
</dbReference>
<dbReference type="VEuPathDB" id="TrichDB:TRFO_27375"/>
<dbReference type="GO" id="GO:0005634">
    <property type="term" value="C:nucleus"/>
    <property type="evidence" value="ECO:0007669"/>
    <property type="project" value="UniProtKB-SubCell"/>
</dbReference>
<dbReference type="InterPro" id="IPR050517">
    <property type="entry name" value="DDR_Repair_Kinase"/>
</dbReference>
<evidence type="ECO:0000256" key="3">
    <source>
        <dbReference type="ARBA" id="ARBA00022763"/>
    </source>
</evidence>
<evidence type="ECO:0000259" key="5">
    <source>
        <dbReference type="PROSITE" id="PS50290"/>
    </source>
</evidence>
<dbReference type="RefSeq" id="XP_068358128.1">
    <property type="nucleotide sequence ID" value="XM_068505505.1"/>
</dbReference>
<dbReference type="InterPro" id="IPR016024">
    <property type="entry name" value="ARM-type_fold"/>
</dbReference>
<evidence type="ECO:0000313" key="6">
    <source>
        <dbReference type="EMBL" id="OHT04992.1"/>
    </source>
</evidence>
<keyword evidence="2" id="KW-0723">Serine/threonine-protein kinase</keyword>
<keyword evidence="2" id="KW-0808">Transferase</keyword>
<dbReference type="PANTHER" id="PTHR11139:SF69">
    <property type="entry name" value="SERINE_THREONINE-PROTEIN KINASE ATR"/>
    <property type="match status" value="1"/>
</dbReference>
<keyword evidence="2" id="KW-0418">Kinase</keyword>
<reference evidence="6" key="1">
    <citation type="submission" date="2016-10" db="EMBL/GenBank/DDBJ databases">
        <authorList>
            <person name="Benchimol M."/>
            <person name="Almeida L.G."/>
            <person name="Vasconcelos A.T."/>
            <person name="Perreira-Neves A."/>
            <person name="Rosa I.A."/>
            <person name="Tasca T."/>
            <person name="Bogo M.R."/>
            <person name="de Souza W."/>
        </authorList>
    </citation>
    <scope>NUCLEOTIDE SEQUENCE [LARGE SCALE GENOMIC DNA]</scope>
    <source>
        <strain evidence="6">K</strain>
    </source>
</reference>
<keyword evidence="7" id="KW-1185">Reference proteome</keyword>
<protein>
    <recommendedName>
        <fullName evidence="5">PI3K/PI4K catalytic domain-containing protein</fullName>
    </recommendedName>
</protein>
<comment type="caution">
    <text evidence="6">The sequence shown here is derived from an EMBL/GenBank/DDBJ whole genome shotgun (WGS) entry which is preliminary data.</text>
</comment>
<dbReference type="Pfam" id="PF00454">
    <property type="entry name" value="PI3_PI4_kinase"/>
    <property type="match status" value="1"/>
</dbReference>
<dbReference type="Gene3D" id="1.10.1070.11">
    <property type="entry name" value="Phosphatidylinositol 3-/4-kinase, catalytic domain"/>
    <property type="match status" value="1"/>
</dbReference>
<evidence type="ECO:0000256" key="2">
    <source>
        <dbReference type="ARBA" id="ARBA00022527"/>
    </source>
</evidence>
<dbReference type="GO" id="GO:0004674">
    <property type="term" value="F:protein serine/threonine kinase activity"/>
    <property type="evidence" value="ECO:0007669"/>
    <property type="project" value="UniProtKB-KW"/>
</dbReference>
<dbReference type="PROSITE" id="PS50290">
    <property type="entry name" value="PI3_4_KINASE_3"/>
    <property type="match status" value="1"/>
</dbReference>
<comment type="subcellular location">
    <subcellularLocation>
        <location evidence="1">Nucleus</location>
    </subcellularLocation>
</comment>
<dbReference type="GO" id="GO:0000077">
    <property type="term" value="P:DNA damage checkpoint signaling"/>
    <property type="evidence" value="ECO:0007669"/>
    <property type="project" value="TreeGrafter"/>
</dbReference>
<dbReference type="InterPro" id="IPR000403">
    <property type="entry name" value="PI3/4_kinase_cat_dom"/>
</dbReference>
<accession>A0A1J4K2H3</accession>
<organism evidence="6 7">
    <name type="scientific">Tritrichomonas foetus</name>
    <dbReference type="NCBI Taxonomy" id="1144522"/>
    <lineage>
        <taxon>Eukaryota</taxon>
        <taxon>Metamonada</taxon>
        <taxon>Parabasalia</taxon>
        <taxon>Tritrichomonadida</taxon>
        <taxon>Tritrichomonadidae</taxon>
        <taxon>Tritrichomonas</taxon>
    </lineage>
</organism>
<dbReference type="InterPro" id="IPR036940">
    <property type="entry name" value="PI3/4_kinase_cat_sf"/>
</dbReference>
<keyword evidence="3" id="KW-0227">DNA damage</keyword>
<gene>
    <name evidence="6" type="ORF">TRFO_27375</name>
</gene>
<dbReference type="GO" id="GO:0006281">
    <property type="term" value="P:DNA repair"/>
    <property type="evidence" value="ECO:0007669"/>
    <property type="project" value="TreeGrafter"/>
</dbReference>
<dbReference type="SUPFAM" id="SSF48371">
    <property type="entry name" value="ARM repeat"/>
    <property type="match status" value="1"/>
</dbReference>
<evidence type="ECO:0000256" key="1">
    <source>
        <dbReference type="ARBA" id="ARBA00004123"/>
    </source>
</evidence>
<dbReference type="PANTHER" id="PTHR11139">
    <property type="entry name" value="ATAXIA TELANGIECTASIA MUTATED ATM -RELATED"/>
    <property type="match status" value="1"/>
</dbReference>
<dbReference type="InterPro" id="IPR011009">
    <property type="entry name" value="Kinase-like_dom_sf"/>
</dbReference>
<dbReference type="GO" id="GO:0005694">
    <property type="term" value="C:chromosome"/>
    <property type="evidence" value="ECO:0007669"/>
    <property type="project" value="TreeGrafter"/>
</dbReference>
<feature type="domain" description="PI3K/PI4K catalytic" evidence="5">
    <location>
        <begin position="1072"/>
        <end position="1435"/>
    </location>
</feature>
<evidence type="ECO:0000256" key="4">
    <source>
        <dbReference type="ARBA" id="ARBA00023242"/>
    </source>
</evidence>
<dbReference type="InterPro" id="IPR003151">
    <property type="entry name" value="PIK-rel_kinase_FAT"/>
</dbReference>
<dbReference type="Pfam" id="PF02259">
    <property type="entry name" value="FAT"/>
    <property type="match status" value="1"/>
</dbReference>
<keyword evidence="4" id="KW-0539">Nucleus</keyword>
<evidence type="ECO:0000313" key="7">
    <source>
        <dbReference type="Proteomes" id="UP000179807"/>
    </source>
</evidence>
<dbReference type="SUPFAM" id="SSF56112">
    <property type="entry name" value="Protein kinase-like (PK-like)"/>
    <property type="match status" value="1"/>
</dbReference>